<dbReference type="SMR" id="G4YZG1"/>
<dbReference type="Proteomes" id="UP000002640">
    <property type="component" value="Unassembled WGS sequence"/>
</dbReference>
<dbReference type="PROSITE" id="PS50088">
    <property type="entry name" value="ANK_REPEAT"/>
    <property type="match status" value="2"/>
</dbReference>
<dbReference type="EMBL" id="JH159152">
    <property type="protein sequence ID" value="EGZ25167.1"/>
    <property type="molecule type" value="Genomic_DNA"/>
</dbReference>
<protein>
    <submittedName>
        <fullName evidence="4">Uncharacterized protein</fullName>
    </submittedName>
</protein>
<feature type="repeat" description="ANK" evidence="3">
    <location>
        <begin position="2"/>
        <end position="34"/>
    </location>
</feature>
<keyword evidence="5" id="KW-1185">Reference proteome</keyword>
<feature type="repeat" description="ANK" evidence="3">
    <location>
        <begin position="36"/>
        <end position="68"/>
    </location>
</feature>
<evidence type="ECO:0000313" key="5">
    <source>
        <dbReference type="Proteomes" id="UP000002640"/>
    </source>
</evidence>
<dbReference type="SUPFAM" id="SSF48403">
    <property type="entry name" value="Ankyrin repeat"/>
    <property type="match status" value="1"/>
</dbReference>
<feature type="non-terminal residue" evidence="4">
    <location>
        <position position="1"/>
    </location>
</feature>
<dbReference type="Pfam" id="PF12796">
    <property type="entry name" value="Ank_2"/>
    <property type="match status" value="1"/>
</dbReference>
<keyword evidence="2 3" id="KW-0040">ANK repeat</keyword>
<dbReference type="GeneID" id="20652529"/>
<feature type="non-terminal residue" evidence="4">
    <location>
        <position position="94"/>
    </location>
</feature>
<proteinExistence type="predicted"/>
<dbReference type="PROSITE" id="PS50297">
    <property type="entry name" value="ANK_REP_REGION"/>
    <property type="match status" value="2"/>
</dbReference>
<evidence type="ECO:0000256" key="2">
    <source>
        <dbReference type="ARBA" id="ARBA00023043"/>
    </source>
</evidence>
<keyword evidence="1" id="KW-0677">Repeat</keyword>
<dbReference type="PRINTS" id="PR01415">
    <property type="entry name" value="ANKYRIN"/>
</dbReference>
<evidence type="ECO:0000256" key="1">
    <source>
        <dbReference type="ARBA" id="ARBA00022737"/>
    </source>
</evidence>
<dbReference type="AlphaFoldDB" id="G4YZG1"/>
<dbReference type="PANTHER" id="PTHR24171:SF8">
    <property type="entry name" value="BRCA1-ASSOCIATED RING DOMAIN PROTEIN 1"/>
    <property type="match status" value="1"/>
</dbReference>
<accession>G4YZG1</accession>
<dbReference type="Gene3D" id="1.25.40.20">
    <property type="entry name" value="Ankyrin repeat-containing domain"/>
    <property type="match status" value="1"/>
</dbReference>
<gene>
    <name evidence="4" type="ORF">PHYSODRAFT_436493</name>
</gene>
<dbReference type="InParanoid" id="G4YZG1"/>
<dbReference type="GO" id="GO:0085020">
    <property type="term" value="P:protein K6-linked ubiquitination"/>
    <property type="evidence" value="ECO:0007669"/>
    <property type="project" value="TreeGrafter"/>
</dbReference>
<dbReference type="PANTHER" id="PTHR24171">
    <property type="entry name" value="ANKYRIN REPEAT DOMAIN-CONTAINING PROTEIN 39-RELATED"/>
    <property type="match status" value="1"/>
</dbReference>
<dbReference type="GO" id="GO:0004842">
    <property type="term" value="F:ubiquitin-protein transferase activity"/>
    <property type="evidence" value="ECO:0007669"/>
    <property type="project" value="TreeGrafter"/>
</dbReference>
<dbReference type="InterPro" id="IPR002110">
    <property type="entry name" value="Ankyrin_rpt"/>
</dbReference>
<evidence type="ECO:0000313" key="4">
    <source>
        <dbReference type="EMBL" id="EGZ25167.1"/>
    </source>
</evidence>
<dbReference type="KEGG" id="psoj:PHYSODRAFT_436493"/>
<dbReference type="InterPro" id="IPR036770">
    <property type="entry name" value="Ankyrin_rpt-contain_sf"/>
</dbReference>
<sequence>ADGSTALHLAAEKGHAKVVQLLLAGGSNPNAATQRDGSTALHKAAFMNNPEVVWLLLRSGADPQLKDAKGVTAVDQADSEELKRILLATSSERD</sequence>
<organism evidence="4 5">
    <name type="scientific">Phytophthora sojae (strain P6497)</name>
    <name type="common">Soybean stem and root rot agent</name>
    <name type="synonym">Phytophthora megasperma f. sp. glycines</name>
    <dbReference type="NCBI Taxonomy" id="1094619"/>
    <lineage>
        <taxon>Eukaryota</taxon>
        <taxon>Sar</taxon>
        <taxon>Stramenopiles</taxon>
        <taxon>Oomycota</taxon>
        <taxon>Peronosporomycetes</taxon>
        <taxon>Peronosporales</taxon>
        <taxon>Peronosporaceae</taxon>
        <taxon>Phytophthora</taxon>
    </lineage>
</organism>
<dbReference type="SMART" id="SM00248">
    <property type="entry name" value="ANK"/>
    <property type="match status" value="2"/>
</dbReference>
<name>G4YZG1_PHYSP</name>
<dbReference type="RefSeq" id="XP_009520455.1">
    <property type="nucleotide sequence ID" value="XM_009522160.1"/>
</dbReference>
<evidence type="ECO:0000256" key="3">
    <source>
        <dbReference type="PROSITE-ProRule" id="PRU00023"/>
    </source>
</evidence>
<reference evidence="4 5" key="1">
    <citation type="journal article" date="2006" name="Science">
        <title>Phytophthora genome sequences uncover evolutionary origins and mechanisms of pathogenesis.</title>
        <authorList>
            <person name="Tyler B.M."/>
            <person name="Tripathy S."/>
            <person name="Zhang X."/>
            <person name="Dehal P."/>
            <person name="Jiang R.H."/>
            <person name="Aerts A."/>
            <person name="Arredondo F.D."/>
            <person name="Baxter L."/>
            <person name="Bensasson D."/>
            <person name="Beynon J.L."/>
            <person name="Chapman J."/>
            <person name="Damasceno C.M."/>
            <person name="Dorrance A.E."/>
            <person name="Dou D."/>
            <person name="Dickerman A.W."/>
            <person name="Dubchak I.L."/>
            <person name="Garbelotto M."/>
            <person name="Gijzen M."/>
            <person name="Gordon S.G."/>
            <person name="Govers F."/>
            <person name="Grunwald N.J."/>
            <person name="Huang W."/>
            <person name="Ivors K.L."/>
            <person name="Jones R.W."/>
            <person name="Kamoun S."/>
            <person name="Krampis K."/>
            <person name="Lamour K.H."/>
            <person name="Lee M.K."/>
            <person name="McDonald W.H."/>
            <person name="Medina M."/>
            <person name="Meijer H.J."/>
            <person name="Nordberg E.K."/>
            <person name="Maclean D.J."/>
            <person name="Ospina-Giraldo M.D."/>
            <person name="Morris P.F."/>
            <person name="Phuntumart V."/>
            <person name="Putnam N.H."/>
            <person name="Rash S."/>
            <person name="Rose J.K."/>
            <person name="Sakihama Y."/>
            <person name="Salamov A.A."/>
            <person name="Savidor A."/>
            <person name="Scheuring C.F."/>
            <person name="Smith B.M."/>
            <person name="Sobral B.W."/>
            <person name="Terry A."/>
            <person name="Torto-Alalibo T.A."/>
            <person name="Win J."/>
            <person name="Xu Z."/>
            <person name="Zhang H."/>
            <person name="Grigoriev I.V."/>
            <person name="Rokhsar D.S."/>
            <person name="Boore J.L."/>
        </authorList>
    </citation>
    <scope>NUCLEOTIDE SEQUENCE [LARGE SCALE GENOMIC DNA]</scope>
    <source>
        <strain evidence="4 5">P6497</strain>
    </source>
</reference>